<sequence>QKMKRITLYILIAIIAVLATFASADSLSDELSLQDIAPEKYGLNPTPEDSPYQPAYQPTYQESDVEEVPSGEDSESDDTETSIVVKHRRFRECIWRCRYTASIWTRFLPLKQCVVKCITIVNPRIGFGMRGLGSFGGQMRGLRN</sequence>
<dbReference type="Proteomes" id="UP000789366">
    <property type="component" value="Unassembled WGS sequence"/>
</dbReference>
<feature type="non-terminal residue" evidence="1">
    <location>
        <position position="1"/>
    </location>
</feature>
<gene>
    <name evidence="1" type="ORF">SPELUC_LOCUS11812</name>
</gene>
<accession>A0ACA9PJA2</accession>
<evidence type="ECO:0000313" key="2">
    <source>
        <dbReference type="Proteomes" id="UP000789366"/>
    </source>
</evidence>
<proteinExistence type="predicted"/>
<evidence type="ECO:0000313" key="1">
    <source>
        <dbReference type="EMBL" id="CAG8710956.1"/>
    </source>
</evidence>
<organism evidence="1 2">
    <name type="scientific">Cetraspora pellucida</name>
    <dbReference type="NCBI Taxonomy" id="1433469"/>
    <lineage>
        <taxon>Eukaryota</taxon>
        <taxon>Fungi</taxon>
        <taxon>Fungi incertae sedis</taxon>
        <taxon>Mucoromycota</taxon>
        <taxon>Glomeromycotina</taxon>
        <taxon>Glomeromycetes</taxon>
        <taxon>Diversisporales</taxon>
        <taxon>Gigasporaceae</taxon>
        <taxon>Cetraspora</taxon>
    </lineage>
</organism>
<comment type="caution">
    <text evidence="1">The sequence shown here is derived from an EMBL/GenBank/DDBJ whole genome shotgun (WGS) entry which is preliminary data.</text>
</comment>
<dbReference type="EMBL" id="CAJVPW010026012">
    <property type="protein sequence ID" value="CAG8710956.1"/>
    <property type="molecule type" value="Genomic_DNA"/>
</dbReference>
<keyword evidence="2" id="KW-1185">Reference proteome</keyword>
<name>A0ACA9PJA2_9GLOM</name>
<protein>
    <submittedName>
        <fullName evidence="1">4423_t:CDS:1</fullName>
    </submittedName>
</protein>
<reference evidence="1" key="1">
    <citation type="submission" date="2021-06" db="EMBL/GenBank/DDBJ databases">
        <authorList>
            <person name="Kallberg Y."/>
            <person name="Tangrot J."/>
            <person name="Rosling A."/>
        </authorList>
    </citation>
    <scope>NUCLEOTIDE SEQUENCE</scope>
    <source>
        <strain evidence="1">28 12/20/2015</strain>
    </source>
</reference>